<evidence type="ECO:0000256" key="1">
    <source>
        <dbReference type="ARBA" id="ARBA00093458"/>
    </source>
</evidence>
<sequence>MNQTRKRGREQYAAVANQVNNVPDVYGIKRRALEKRIRNDILHDNNDHDEFDDLELPAIISDTVATAQYLIDKLSFTEKTKHTDTTKRLPRVCFLHQIYSILSDNTAVDRELQEAINEGTWRKFYILGTLEDEFAIMNTTDYLSTIHDAKNEFIVDEEKNQDNNKKKTTIVTADLFDRFKDFVLDKKHNDVSVSQKSEGFTFNDKEISCLIKYGLVLPQMQNTDTYWFAIRRQGVFMSHYLKGRIEILRILKKRPTHDIFEKQLAAKKLRSIFRYEFILHDLVGSGRAERLNELSDIFLDTKRPWVI</sequence>
<dbReference type="InterPro" id="IPR018865">
    <property type="entry name" value="STK19-like"/>
</dbReference>
<dbReference type="PANTHER" id="PTHR15243">
    <property type="entry name" value="SERINE/THREONINE-PROTEIN KINASE 19"/>
    <property type="match status" value="1"/>
</dbReference>
<comment type="similarity">
    <text evidence="1">Belongs to the STK19 family.</text>
</comment>
<comment type="caution">
    <text evidence="2">The sequence shown here is derived from an EMBL/GenBank/DDBJ whole genome shotgun (WGS) entry which is preliminary data.</text>
</comment>
<dbReference type="EMBL" id="JAEPRB010000022">
    <property type="protein sequence ID" value="KAG2225886.1"/>
    <property type="molecule type" value="Genomic_DNA"/>
</dbReference>
<reference evidence="2 3" key="1">
    <citation type="submission" date="2020-12" db="EMBL/GenBank/DDBJ databases">
        <title>Metabolic potential, ecology and presence of endohyphal bacteria is reflected in genomic diversity of Mucoromycotina.</title>
        <authorList>
            <person name="Muszewska A."/>
            <person name="Okrasinska A."/>
            <person name="Steczkiewicz K."/>
            <person name="Drgas O."/>
            <person name="Orlowska M."/>
            <person name="Perlinska-Lenart U."/>
            <person name="Aleksandrzak-Piekarczyk T."/>
            <person name="Szatraj K."/>
            <person name="Zielenkiewicz U."/>
            <person name="Pilsyk S."/>
            <person name="Malc E."/>
            <person name="Mieczkowski P."/>
            <person name="Kruszewska J.S."/>
            <person name="Biernat P."/>
            <person name="Pawlowska J."/>
        </authorList>
    </citation>
    <scope>NUCLEOTIDE SEQUENCE [LARGE SCALE GENOMIC DNA]</scope>
    <source>
        <strain evidence="2 3">CBS 142.35</strain>
    </source>
</reference>
<accession>A0A8H7SCT4</accession>
<dbReference type="AlphaFoldDB" id="A0A8H7SCT4"/>
<dbReference type="GO" id="GO:0046579">
    <property type="term" value="P:positive regulation of Ras protein signal transduction"/>
    <property type="evidence" value="ECO:0007669"/>
    <property type="project" value="TreeGrafter"/>
</dbReference>
<keyword evidence="3" id="KW-1185">Reference proteome</keyword>
<name>A0A8H7SCT4_9FUNG</name>
<dbReference type="Proteomes" id="UP000646827">
    <property type="component" value="Unassembled WGS sequence"/>
</dbReference>
<dbReference type="PANTHER" id="PTHR15243:SF0">
    <property type="entry name" value="SERINE_THREONINE-PROTEIN KINASE 19"/>
    <property type="match status" value="1"/>
</dbReference>
<evidence type="ECO:0000313" key="2">
    <source>
        <dbReference type="EMBL" id="KAG2225886.1"/>
    </source>
</evidence>
<gene>
    <name evidence="2" type="ORF">INT45_006582</name>
</gene>
<dbReference type="Pfam" id="PF10494">
    <property type="entry name" value="Stk19"/>
    <property type="match status" value="1"/>
</dbReference>
<organism evidence="2 3">
    <name type="scientific">Circinella minor</name>
    <dbReference type="NCBI Taxonomy" id="1195481"/>
    <lineage>
        <taxon>Eukaryota</taxon>
        <taxon>Fungi</taxon>
        <taxon>Fungi incertae sedis</taxon>
        <taxon>Mucoromycota</taxon>
        <taxon>Mucoromycotina</taxon>
        <taxon>Mucoromycetes</taxon>
        <taxon>Mucorales</taxon>
        <taxon>Lichtheimiaceae</taxon>
        <taxon>Circinella</taxon>
    </lineage>
</organism>
<protein>
    <submittedName>
        <fullName evidence="2">Uncharacterized protein</fullName>
    </submittedName>
</protein>
<evidence type="ECO:0000313" key="3">
    <source>
        <dbReference type="Proteomes" id="UP000646827"/>
    </source>
</evidence>
<proteinExistence type="inferred from homology"/>
<dbReference type="OrthoDB" id="10261701at2759"/>